<gene>
    <name evidence="1" type="ORF">BUALT_Bualt12G0103600</name>
</gene>
<dbReference type="PANTHER" id="PTHR48218">
    <property type="entry name" value="F-BOX DOMAIN CONTAINING PROTEIN"/>
    <property type="match status" value="1"/>
</dbReference>
<dbReference type="EMBL" id="WHWC01000012">
    <property type="protein sequence ID" value="KAG8372790.1"/>
    <property type="molecule type" value="Genomic_DNA"/>
</dbReference>
<organism evidence="1 2">
    <name type="scientific">Buddleja alternifolia</name>
    <dbReference type="NCBI Taxonomy" id="168488"/>
    <lineage>
        <taxon>Eukaryota</taxon>
        <taxon>Viridiplantae</taxon>
        <taxon>Streptophyta</taxon>
        <taxon>Embryophyta</taxon>
        <taxon>Tracheophyta</taxon>
        <taxon>Spermatophyta</taxon>
        <taxon>Magnoliopsida</taxon>
        <taxon>eudicotyledons</taxon>
        <taxon>Gunneridae</taxon>
        <taxon>Pentapetalae</taxon>
        <taxon>asterids</taxon>
        <taxon>lamiids</taxon>
        <taxon>Lamiales</taxon>
        <taxon>Scrophulariaceae</taxon>
        <taxon>Buddlejeae</taxon>
        <taxon>Buddleja</taxon>
    </lineage>
</organism>
<accession>A0AAV6X0L1</accession>
<reference evidence="1" key="1">
    <citation type="submission" date="2019-10" db="EMBL/GenBank/DDBJ databases">
        <authorList>
            <person name="Zhang R."/>
            <person name="Pan Y."/>
            <person name="Wang J."/>
            <person name="Ma R."/>
            <person name="Yu S."/>
        </authorList>
    </citation>
    <scope>NUCLEOTIDE SEQUENCE</scope>
    <source>
        <strain evidence="1">LA-IB0</strain>
        <tissue evidence="1">Leaf</tissue>
    </source>
</reference>
<proteinExistence type="predicted"/>
<name>A0AAV6X0L1_9LAMI</name>
<evidence type="ECO:0000313" key="1">
    <source>
        <dbReference type="EMBL" id="KAG8372790.1"/>
    </source>
</evidence>
<evidence type="ECO:0000313" key="2">
    <source>
        <dbReference type="Proteomes" id="UP000826271"/>
    </source>
</evidence>
<comment type="caution">
    <text evidence="1">The sequence shown here is derived from an EMBL/GenBank/DDBJ whole genome shotgun (WGS) entry which is preliminary data.</text>
</comment>
<keyword evidence="2" id="KW-1185">Reference proteome</keyword>
<dbReference type="AlphaFoldDB" id="A0AAV6X0L1"/>
<dbReference type="Proteomes" id="UP000826271">
    <property type="component" value="Unassembled WGS sequence"/>
</dbReference>
<dbReference type="PANTHER" id="PTHR48218:SF3">
    <property type="entry name" value="OS07G0170800 PROTEIN"/>
    <property type="match status" value="1"/>
</dbReference>
<sequence length="212" mass="24239">MMRALNDVYSRSSKAEKPSAYDEVDSAPAAVDLRFEEPSNLQTCKFANLKLDIEFSEICNVRPHFQCEELWLGKRHIARTSKVQGLPKLAAYSLSLMDGKRTAPEYWRNLDPYWSGSGPVMRRYFHPDGSVTAGPGDRVWGGHESSYTVVTGLLADGKIRDHYVRINRWPKLNVQRRDDWGWELCNHLYTYTSVADADDKEEDGTGPFFPLF</sequence>
<protein>
    <submittedName>
        <fullName evidence="1">Uncharacterized protein</fullName>
    </submittedName>
</protein>